<reference evidence="2 3" key="1">
    <citation type="submission" date="2021-01" db="EMBL/GenBank/DDBJ databases">
        <title>Whole genome shotgun sequence of Actinoplanes humidus NBRC 14915.</title>
        <authorList>
            <person name="Komaki H."/>
            <person name="Tamura T."/>
        </authorList>
    </citation>
    <scope>NUCLEOTIDE SEQUENCE [LARGE SCALE GENOMIC DNA]</scope>
    <source>
        <strain evidence="2 3">NBRC 14915</strain>
    </source>
</reference>
<dbReference type="Gene3D" id="1.10.260.40">
    <property type="entry name" value="lambda repressor-like DNA-binding domains"/>
    <property type="match status" value="1"/>
</dbReference>
<dbReference type="PANTHER" id="PTHR35010">
    <property type="entry name" value="BLL4672 PROTEIN-RELATED"/>
    <property type="match status" value="1"/>
</dbReference>
<accession>A0ABQ4A5I0</accession>
<dbReference type="CDD" id="cd00093">
    <property type="entry name" value="HTH_XRE"/>
    <property type="match status" value="1"/>
</dbReference>
<dbReference type="PROSITE" id="PS50943">
    <property type="entry name" value="HTH_CROC1"/>
    <property type="match status" value="1"/>
</dbReference>
<dbReference type="EMBL" id="BOMN01000136">
    <property type="protein sequence ID" value="GIE26115.1"/>
    <property type="molecule type" value="Genomic_DNA"/>
</dbReference>
<dbReference type="Pfam" id="PF17765">
    <property type="entry name" value="MLTR_LBD"/>
    <property type="match status" value="1"/>
</dbReference>
<dbReference type="SMART" id="SM00530">
    <property type="entry name" value="HTH_XRE"/>
    <property type="match status" value="1"/>
</dbReference>
<keyword evidence="3" id="KW-1185">Reference proteome</keyword>
<name>A0ABQ4A5I0_9ACTN</name>
<evidence type="ECO:0000259" key="1">
    <source>
        <dbReference type="PROSITE" id="PS50943"/>
    </source>
</evidence>
<comment type="caution">
    <text evidence="2">The sequence shown here is derived from an EMBL/GenBank/DDBJ whole genome shotgun (WGS) entry which is preliminary data.</text>
</comment>
<gene>
    <name evidence="2" type="ORF">Ahu01nite_092170</name>
</gene>
<dbReference type="InterPro" id="IPR041413">
    <property type="entry name" value="MLTR_LBD"/>
</dbReference>
<dbReference type="PANTHER" id="PTHR35010:SF2">
    <property type="entry name" value="BLL4672 PROTEIN"/>
    <property type="match status" value="1"/>
</dbReference>
<protein>
    <submittedName>
        <fullName evidence="2">Transcriptional regulator</fullName>
    </submittedName>
</protein>
<feature type="domain" description="HTH cro/C1-type" evidence="1">
    <location>
        <begin position="34"/>
        <end position="80"/>
    </location>
</feature>
<dbReference type="Proteomes" id="UP000603200">
    <property type="component" value="Unassembled WGS sequence"/>
</dbReference>
<dbReference type="SUPFAM" id="SSF47413">
    <property type="entry name" value="lambda repressor-like DNA-binding domains"/>
    <property type="match status" value="1"/>
</dbReference>
<dbReference type="InterPro" id="IPR010982">
    <property type="entry name" value="Lambda_DNA-bd_dom_sf"/>
</dbReference>
<proteinExistence type="predicted"/>
<evidence type="ECO:0000313" key="3">
    <source>
        <dbReference type="Proteomes" id="UP000603200"/>
    </source>
</evidence>
<dbReference type="InterPro" id="IPR001387">
    <property type="entry name" value="Cro/C1-type_HTH"/>
</dbReference>
<dbReference type="RefSeq" id="WP_203843029.1">
    <property type="nucleotide sequence ID" value="NZ_BAAATV010000015.1"/>
</dbReference>
<dbReference type="Pfam" id="PF13560">
    <property type="entry name" value="HTH_31"/>
    <property type="match status" value="1"/>
</dbReference>
<dbReference type="Gene3D" id="3.30.450.180">
    <property type="match status" value="1"/>
</dbReference>
<evidence type="ECO:0000313" key="2">
    <source>
        <dbReference type="EMBL" id="GIE26115.1"/>
    </source>
</evidence>
<organism evidence="2 3">
    <name type="scientific">Winogradskya humida</name>
    <dbReference type="NCBI Taxonomy" id="113566"/>
    <lineage>
        <taxon>Bacteria</taxon>
        <taxon>Bacillati</taxon>
        <taxon>Actinomycetota</taxon>
        <taxon>Actinomycetes</taxon>
        <taxon>Micromonosporales</taxon>
        <taxon>Micromonosporaceae</taxon>
        <taxon>Winogradskya</taxon>
    </lineage>
</organism>
<sequence length="277" mass="30317">MADNPVGEYLRARREQVQPEDVGIAVNGHRRVPGLRRDELAVLAGISTEYYTRLEQGRDRNPSARVLDAIADALGLAREATTHLHDLAGPAPRRRQAPRSTERVRAGVVRLIESWPATPAFVQGRYFDVLAANRLAFAVSPLYRPGTNLLRAVLHDPAVVGLEAEELVRTVVATLRTAAGGDLGDPRLLELVAEFSASSELFRRFWDRHDVRPQPSSGIHHLHHPLVGDLDLHYDKFQVAGAEGQTLVVYQAEPGSRSARALALLVSPEEAVRPGAG</sequence>